<dbReference type="Proteomes" id="UP000324897">
    <property type="component" value="Chromosome 3"/>
</dbReference>
<keyword evidence="3" id="KW-1185">Reference proteome</keyword>
<evidence type="ECO:0000256" key="1">
    <source>
        <dbReference type="SAM" id="MobiDB-lite"/>
    </source>
</evidence>
<protein>
    <submittedName>
        <fullName evidence="2">Uncharacterized protein</fullName>
    </submittedName>
</protein>
<dbReference type="EMBL" id="RWGY01000039">
    <property type="protein sequence ID" value="TVU12307.1"/>
    <property type="molecule type" value="Genomic_DNA"/>
</dbReference>
<feature type="non-terminal residue" evidence="2">
    <location>
        <position position="1"/>
    </location>
</feature>
<dbReference type="AlphaFoldDB" id="A0A5J9TM85"/>
<feature type="region of interest" description="Disordered" evidence="1">
    <location>
        <begin position="135"/>
        <end position="175"/>
    </location>
</feature>
<proteinExistence type="predicted"/>
<feature type="compositionally biased region" description="Basic and acidic residues" evidence="1">
    <location>
        <begin position="51"/>
        <end position="60"/>
    </location>
</feature>
<feature type="region of interest" description="Disordered" evidence="1">
    <location>
        <begin position="305"/>
        <end position="339"/>
    </location>
</feature>
<sequence length="368" mass="40206">MQARQHGRPGRGHVGFDVSFHALLADADPLRREEELEVGARGVEHNGAGVVEHEQLPQPRERERGGLLLEHGFQARDELRHQAAPALALAVLVAEHEVEGDAVAQHAPEVAHPEAYARVHLSALRHPPRVVVRRDERPEVARAASGRGDQVRERGLGGDQDGVGGAPAEEPGEERVRLPHRDVHIQRGEQLRRGALERGHGSDQVQHRAGAGYGKLTQSGYLLGRELRLPEAEHALHGAQRLRPRLDPSRDFPSWQALARRANHPGDVKSGEPASARAAAAVVAGEANEGRTRSMRCWHLMSSSSSRCAQGDDTETGWVSSWTEEERSGEAWRGASRRSWQSSSALLESSLSEWTDEAGLLPPPLLLS</sequence>
<name>A0A5J9TM85_9POAL</name>
<evidence type="ECO:0000313" key="2">
    <source>
        <dbReference type="EMBL" id="TVU12307.1"/>
    </source>
</evidence>
<dbReference type="Gramene" id="TVU12307">
    <property type="protein sequence ID" value="TVU12307"/>
    <property type="gene ID" value="EJB05_45945"/>
</dbReference>
<feature type="region of interest" description="Disordered" evidence="1">
    <location>
        <begin position="41"/>
        <end position="60"/>
    </location>
</feature>
<evidence type="ECO:0000313" key="3">
    <source>
        <dbReference type="Proteomes" id="UP000324897"/>
    </source>
</evidence>
<gene>
    <name evidence="2" type="ORF">EJB05_45945</name>
</gene>
<accession>A0A5J9TM85</accession>
<comment type="caution">
    <text evidence="2">The sequence shown here is derived from an EMBL/GenBank/DDBJ whole genome shotgun (WGS) entry which is preliminary data.</text>
</comment>
<reference evidence="2 3" key="1">
    <citation type="journal article" date="2019" name="Sci. Rep.">
        <title>A high-quality genome of Eragrostis curvula grass provides insights into Poaceae evolution and supports new strategies to enhance forage quality.</title>
        <authorList>
            <person name="Carballo J."/>
            <person name="Santos B.A.C.M."/>
            <person name="Zappacosta D."/>
            <person name="Garbus I."/>
            <person name="Selva J.P."/>
            <person name="Gallo C.A."/>
            <person name="Diaz A."/>
            <person name="Albertini E."/>
            <person name="Caccamo M."/>
            <person name="Echenique V."/>
        </authorList>
    </citation>
    <scope>NUCLEOTIDE SEQUENCE [LARGE SCALE GENOMIC DNA]</scope>
    <source>
        <strain evidence="3">cv. Victoria</strain>
        <tissue evidence="2">Leaf</tissue>
    </source>
</reference>
<organism evidence="2 3">
    <name type="scientific">Eragrostis curvula</name>
    <name type="common">weeping love grass</name>
    <dbReference type="NCBI Taxonomy" id="38414"/>
    <lineage>
        <taxon>Eukaryota</taxon>
        <taxon>Viridiplantae</taxon>
        <taxon>Streptophyta</taxon>
        <taxon>Embryophyta</taxon>
        <taxon>Tracheophyta</taxon>
        <taxon>Spermatophyta</taxon>
        <taxon>Magnoliopsida</taxon>
        <taxon>Liliopsida</taxon>
        <taxon>Poales</taxon>
        <taxon>Poaceae</taxon>
        <taxon>PACMAD clade</taxon>
        <taxon>Chloridoideae</taxon>
        <taxon>Eragrostideae</taxon>
        <taxon>Eragrostidinae</taxon>
        <taxon>Eragrostis</taxon>
    </lineage>
</organism>